<evidence type="ECO:0000259" key="3">
    <source>
        <dbReference type="Pfam" id="PF04432"/>
    </source>
</evidence>
<dbReference type="Pfam" id="PF04422">
    <property type="entry name" value="FrhB_FdhB_N"/>
    <property type="match status" value="1"/>
</dbReference>
<dbReference type="InterPro" id="IPR007516">
    <property type="entry name" value="Co_F420_Hydgase/DH_bsu_N"/>
</dbReference>
<accession>A0A2P7S8L1</accession>
<organism evidence="4 5">
    <name type="scientific">Kumtagia ephedrae</name>
    <dbReference type="NCBI Taxonomy" id="2116701"/>
    <lineage>
        <taxon>Bacteria</taxon>
        <taxon>Pseudomonadati</taxon>
        <taxon>Pseudomonadota</taxon>
        <taxon>Alphaproteobacteria</taxon>
        <taxon>Hyphomicrobiales</taxon>
        <taxon>Phyllobacteriaceae</taxon>
        <taxon>Kumtagia</taxon>
    </lineage>
</organism>
<reference evidence="4 5" key="1">
    <citation type="submission" date="2018-03" db="EMBL/GenBank/DDBJ databases">
        <title>The draft genome of Mesorhizobium sp. 6GN-30.</title>
        <authorList>
            <person name="Liu L."/>
            <person name="Li L."/>
            <person name="Wang T."/>
            <person name="Zhang X."/>
            <person name="Liang L."/>
        </authorList>
    </citation>
    <scope>NUCLEOTIDE SEQUENCE [LARGE SCALE GENOMIC DNA]</scope>
    <source>
        <strain evidence="4 5">6GN30</strain>
    </source>
</reference>
<dbReference type="EMBL" id="PXYK01000013">
    <property type="protein sequence ID" value="PSJ58829.1"/>
    <property type="molecule type" value="Genomic_DNA"/>
</dbReference>
<comment type="caution">
    <text evidence="4">The sequence shown here is derived from an EMBL/GenBank/DDBJ whole genome shotgun (WGS) entry which is preliminary data.</text>
</comment>
<feature type="domain" description="Coenzyme F420 hydrogenase/dehydrogenase beta subunit N-terminal" evidence="2">
    <location>
        <begin position="62"/>
        <end position="141"/>
    </location>
</feature>
<dbReference type="AlphaFoldDB" id="A0A2P7S8L1"/>
<dbReference type="PANTHER" id="PTHR31332">
    <property type="entry name" value="7-HYDROXYMETHYL CHLOROPHYLL A REDUCTASE, CHLOROPLASTIC"/>
    <property type="match status" value="1"/>
</dbReference>
<dbReference type="InterPro" id="IPR045220">
    <property type="entry name" value="FRHB/FDHB/HCAR-like"/>
</dbReference>
<keyword evidence="5" id="KW-1185">Reference proteome</keyword>
<dbReference type="PANTHER" id="PTHR31332:SF0">
    <property type="entry name" value="7-HYDROXYMETHYL CHLOROPHYLL A REDUCTASE, CHLOROPLASTIC"/>
    <property type="match status" value="1"/>
</dbReference>
<feature type="region of interest" description="Disordered" evidence="1">
    <location>
        <begin position="1"/>
        <end position="23"/>
    </location>
</feature>
<evidence type="ECO:0000313" key="5">
    <source>
        <dbReference type="Proteomes" id="UP000241229"/>
    </source>
</evidence>
<feature type="domain" description="Coenzyme F420 hydrogenase/dehydrogenase beta subunit C-terminal" evidence="3">
    <location>
        <begin position="150"/>
        <end position="318"/>
    </location>
</feature>
<protein>
    <submittedName>
        <fullName evidence="4">Coenzyme F420 hydrogenase</fullName>
    </submittedName>
</protein>
<proteinExistence type="predicted"/>
<evidence type="ECO:0000313" key="4">
    <source>
        <dbReference type="EMBL" id="PSJ58829.1"/>
    </source>
</evidence>
<dbReference type="GO" id="GO:0052592">
    <property type="term" value="F:oxidoreductase activity, acting on CH or CH2 groups, with an iron-sulfur protein as acceptor"/>
    <property type="evidence" value="ECO:0007669"/>
    <property type="project" value="TreeGrafter"/>
</dbReference>
<dbReference type="Proteomes" id="UP000241229">
    <property type="component" value="Unassembled WGS sequence"/>
</dbReference>
<dbReference type="Pfam" id="PF04432">
    <property type="entry name" value="FrhB_FdhB_C"/>
    <property type="match status" value="1"/>
</dbReference>
<gene>
    <name evidence="4" type="ORF">C7I84_15055</name>
</gene>
<evidence type="ECO:0000256" key="1">
    <source>
        <dbReference type="SAM" id="MobiDB-lite"/>
    </source>
</evidence>
<evidence type="ECO:0000259" key="2">
    <source>
        <dbReference type="Pfam" id="PF04422"/>
    </source>
</evidence>
<sequence length="437" mass="49351">MRWDRYGQLKPSGGGWRKRPSAGFTRTCPFSPGARGEDELALLQFPTARHADPQVGRFEAAYVGHVAEAGFRADGSSGGMVSWVAAELLRRGLVDGVAHVTAVREPQREQRFFRYTISRTEADVRAGAKSRYYPIELSAMLETIRSTPGRYAVVGIPCFIKAVNLLRLEDDIFRERIAFTLGLFCGHMKSARFVESFALQMGVDPAAIAGVDFREKNPDRPANWYTAQLTLSDGSVHRKDWWHLVDGDWGSGFFQNAACNFCDDVVAETADISFGDAWVEPYSSDGRGTNVVVVRSPALNRLLSEAATEGRLDLREVDGDFVGQTQAAGFRQRREGLSYRLRLRRFPFRLRKRVFDDPPPIELRRRLVYRLRGNISAWSHRVFGLARGTGLPFLYLGWARAALTLYHGLVYSRDRCGYVFDLLLGRREARRRQDRDG</sequence>
<dbReference type="InterPro" id="IPR007525">
    <property type="entry name" value="FrhB_FdhB_C"/>
</dbReference>
<name>A0A2P7S8L1_9HYPH</name>
<dbReference type="OrthoDB" id="3247493at2"/>